<dbReference type="EMBL" id="CP080776">
    <property type="protein sequence ID" value="UWP94596.1"/>
    <property type="molecule type" value="Genomic_DNA"/>
</dbReference>
<proteinExistence type="inferred from homology"/>
<dbReference type="SUPFAM" id="SSF55961">
    <property type="entry name" value="Bet v1-like"/>
    <property type="match status" value="1"/>
</dbReference>
<feature type="domain" description="Activator of Hsp90 ATPase homologue 1/2-like C-terminal" evidence="2">
    <location>
        <begin position="13"/>
        <end position="131"/>
    </location>
</feature>
<dbReference type="InterPro" id="IPR013538">
    <property type="entry name" value="ASHA1/2-like_C"/>
</dbReference>
<name>A0A9Q9H8C9_9RHOB</name>
<comment type="similarity">
    <text evidence="1">Belongs to the AHA1 family.</text>
</comment>
<dbReference type="Gene3D" id="3.30.530.20">
    <property type="match status" value="1"/>
</dbReference>
<organism evidence="3 4">
    <name type="scientific">Aliiroseovarius crassostreae</name>
    <dbReference type="NCBI Taxonomy" id="154981"/>
    <lineage>
        <taxon>Bacteria</taxon>
        <taxon>Pseudomonadati</taxon>
        <taxon>Pseudomonadota</taxon>
        <taxon>Alphaproteobacteria</taxon>
        <taxon>Rhodobacterales</taxon>
        <taxon>Paracoccaceae</taxon>
        <taxon>Aliiroseovarius</taxon>
    </lineage>
</organism>
<sequence>MLPPIIKTVRSPLPREELFEFFTLGLGNWWPVATHSVSANMGGLPQEVHFETREGGRIYEVLPKGDEALWGRVLHWDAPSRVVFSWHPGRDPGQATRVQLRFVQLATQTEIELIHDGWEALGDEASTQHAGYDPGWDYVFGQCFTEKLA</sequence>
<dbReference type="AlphaFoldDB" id="A0A9Q9H8C9"/>
<accession>A0A9Q9H8C9</accession>
<evidence type="ECO:0000256" key="1">
    <source>
        <dbReference type="ARBA" id="ARBA00006817"/>
    </source>
</evidence>
<evidence type="ECO:0000313" key="4">
    <source>
        <dbReference type="Proteomes" id="UP001057991"/>
    </source>
</evidence>
<dbReference type="InterPro" id="IPR023393">
    <property type="entry name" value="START-like_dom_sf"/>
</dbReference>
<dbReference type="Proteomes" id="UP001057991">
    <property type="component" value="Chromosome"/>
</dbReference>
<dbReference type="RefSeq" id="WP_259805634.1">
    <property type="nucleotide sequence ID" value="NZ_CP080776.1"/>
</dbReference>
<evidence type="ECO:0000313" key="3">
    <source>
        <dbReference type="EMBL" id="UWP94596.1"/>
    </source>
</evidence>
<gene>
    <name evidence="3" type="ORF">K3X48_10235</name>
</gene>
<dbReference type="Pfam" id="PF08327">
    <property type="entry name" value="AHSA1"/>
    <property type="match status" value="1"/>
</dbReference>
<reference evidence="3" key="1">
    <citation type="submission" date="2021-08" db="EMBL/GenBank/DDBJ databases">
        <authorList>
            <person name="Nwanade C."/>
            <person name="Wang M."/>
            <person name="Masoudi A."/>
            <person name="Yu Z."/>
            <person name="Liu J."/>
        </authorList>
    </citation>
    <scope>NUCLEOTIDE SEQUENCE</scope>
    <source>
        <strain evidence="3">S056</strain>
    </source>
</reference>
<evidence type="ECO:0000259" key="2">
    <source>
        <dbReference type="Pfam" id="PF08327"/>
    </source>
</evidence>
<protein>
    <submittedName>
        <fullName evidence="3">SRPBCC domain-containing protein</fullName>
    </submittedName>
</protein>